<name>A0A2R8C6M8_9RHOB</name>
<dbReference type="GO" id="GO:0005509">
    <property type="term" value="F:calcium ion binding"/>
    <property type="evidence" value="ECO:0007669"/>
    <property type="project" value="InterPro"/>
</dbReference>
<dbReference type="InterPro" id="IPR011049">
    <property type="entry name" value="Serralysin-like_metalloprot_C"/>
</dbReference>
<dbReference type="EMBL" id="ONZG01000003">
    <property type="protein sequence ID" value="SPJ28087.1"/>
    <property type="molecule type" value="Genomic_DNA"/>
</dbReference>
<dbReference type="Pfam" id="PF00353">
    <property type="entry name" value="HemolysinCabind"/>
    <property type="match status" value="7"/>
</dbReference>
<organism evidence="1 2">
    <name type="scientific">Falsiruegeria mediterranea M17</name>
    <dbReference type="NCBI Taxonomy" id="1200281"/>
    <lineage>
        <taxon>Bacteria</taxon>
        <taxon>Pseudomonadati</taxon>
        <taxon>Pseudomonadota</taxon>
        <taxon>Alphaproteobacteria</taxon>
        <taxon>Rhodobacterales</taxon>
        <taxon>Roseobacteraceae</taxon>
        <taxon>Falsiruegeria</taxon>
    </lineage>
</organism>
<dbReference type="InterPro" id="IPR001343">
    <property type="entry name" value="Hemolysn_Ca-bd"/>
</dbReference>
<accession>A0A2R8C6M8</accession>
<gene>
    <name evidence="1" type="primary">cya_7</name>
    <name evidence="1" type="ORF">TRM7615_01582</name>
</gene>
<dbReference type="RefSeq" id="WP_108786338.1">
    <property type="nucleotide sequence ID" value="NZ_ONZG01000003.1"/>
</dbReference>
<dbReference type="SUPFAM" id="SSF51120">
    <property type="entry name" value="beta-Roll"/>
    <property type="match status" value="5"/>
</dbReference>
<dbReference type="AlphaFoldDB" id="A0A2R8C6M8"/>
<evidence type="ECO:0000313" key="1">
    <source>
        <dbReference type="EMBL" id="SPJ28087.1"/>
    </source>
</evidence>
<dbReference type="Gene3D" id="2.150.10.10">
    <property type="entry name" value="Serralysin-like metalloprotease, C-terminal"/>
    <property type="match status" value="5"/>
</dbReference>
<evidence type="ECO:0000313" key="2">
    <source>
        <dbReference type="Proteomes" id="UP000244898"/>
    </source>
</evidence>
<proteinExistence type="predicted"/>
<reference evidence="2" key="1">
    <citation type="submission" date="2018-03" db="EMBL/GenBank/DDBJ databases">
        <authorList>
            <person name="Rodrigo-Torres L."/>
            <person name="Arahal R. D."/>
            <person name="Lucena T."/>
        </authorList>
    </citation>
    <scope>NUCLEOTIDE SEQUENCE [LARGE SCALE GENOMIC DNA]</scope>
    <source>
        <strain evidence="2">CECT 7615</strain>
    </source>
</reference>
<sequence length="1110" mass="117710">MSNPSTDTIPNIINGANPLVPVGSAVTGYAQRGSRDTDVYRLELEAGQAYVLNGKQFVSWSGGYFSVLRPNGDAENVPLIYSNTSGPSFFSSDVDFYLKYDVDTTLYFSASTPFLSTRKYEFSLNEATVAPSTAQDDALTWNNGYDIYDGGDGIDTLSFAHFANPVEIGLYYGIVKGVDITEPSSAVSIQNIERIEGTAGNDRLIGDYFRPGYGGQYSVEHKANAEDITWLGLDGDDKLGSTTGVTVFDGGAGNDTADYSGAGRGGEQAGRINVSLLRGTGQSGDAEGDQLISIENLIGGSGNDTLTGDQGANLLNGGDGIDRLMGLGGDDTLDGGGRPPYPNRDINDLDRAVFGFDRDEYTITVTENADNELSAIVDHVGGDGSDGRDVVHNIAWLEFADQSYLIGSFVDTVPDAPNSGNPVMTLGVAATMQVDHPLDKDTYAIDLEVGQVYQFALESGDPFELKGYTLFAPDGSEVDLIGVESSRFNAPKYQSVQFEVSETGRYHLQHDNGGTSEALNQSFRGTYGFGRPDAFGVLVTQTSPAPSGTNGDDIILASQSGTYVNGGTGQDRFVADMPDDIAQVSYVQWNGYLSATAGQSPTFFLSSTHGRDADGRSTQTAHNITVKQVETFVGTEHKDLFQVYSDQGYRHTDRIAFEGRGGDDTFYSTIGQNHFDGGDGIDVVDYSRVRTILGEAPQGLRVDLAAGTGQGGATDGDTFASIERVTGTINNDVLIAGSDTTELNGYSGNDWLLAGSSGHRLNGSGGSDTASFVNLQDTPGRAATEFRLRIDLEEGKAHSHDPSQVYDLISIERTTGTIYADLLRGDRQDNELRGLGDYDWFIATEGNDTLDGGNGRDMVTFIEAENSGAATVTDVFSATGAPPSGAQANGVLVDLSNPANNTGLAAGLTMTSIERVTGSSYQDVFYGDNGSNDFRGLGGYDWFVGSAGGRERYFGGAGVDTVTYFQSTSGVAASLRNGAPVNGQETGYGSRGDAVRDLYFEIENLVGSNFDDHLTGNNGRNYLSGLDGDDFLFGYGGGDYFKGGAGNDTINGGGGSDFAIFDGNRGDYTITRSSTTDVTVTGADGTDSLISVEYFQFDDETANIWQFSIA</sequence>
<protein>
    <submittedName>
        <fullName evidence="1">Bifunctional hemolysin/adenylate cyclase</fullName>
    </submittedName>
</protein>
<dbReference type="PRINTS" id="PR00313">
    <property type="entry name" value="CABNDNGRPT"/>
</dbReference>
<dbReference type="Proteomes" id="UP000244898">
    <property type="component" value="Unassembled WGS sequence"/>
</dbReference>
<dbReference type="OrthoDB" id="9773411at2"/>
<keyword evidence="2" id="KW-1185">Reference proteome</keyword>